<sequence length="125" mass="14559">MKIYRLLATSLVVALNMGISSCGGDYKNKDNKERNTYFITDESERGKYGEGTYIKTESRYKDKDGNSWHRDNIFAPRKNESLNDDSYQRRTKTGKYAPQENSYDKGYEEGYDRGYEEAKKIFNGD</sequence>
<evidence type="ECO:0000313" key="3">
    <source>
        <dbReference type="Proteomes" id="UP000408523"/>
    </source>
</evidence>
<proteinExistence type="predicted"/>
<accession>A0A415Q172</accession>
<protein>
    <recommendedName>
        <fullName evidence="4">Lipoprotein</fullName>
    </recommendedName>
</protein>
<comment type="caution">
    <text evidence="2">The sequence shown here is derived from an EMBL/GenBank/DDBJ whole genome shotgun (WGS) entry which is preliminary data.</text>
</comment>
<dbReference type="PROSITE" id="PS51257">
    <property type="entry name" value="PROKAR_LIPOPROTEIN"/>
    <property type="match status" value="1"/>
</dbReference>
<dbReference type="RefSeq" id="WP_118413939.1">
    <property type="nucleotide sequence ID" value="NZ_CAXSLB010000043.1"/>
</dbReference>
<evidence type="ECO:0000256" key="1">
    <source>
        <dbReference type="SAM" id="MobiDB-lite"/>
    </source>
</evidence>
<evidence type="ECO:0008006" key="4">
    <source>
        <dbReference type="Google" id="ProtNLM"/>
    </source>
</evidence>
<name>A0A415Q172_PHOVU</name>
<organism evidence="2 3">
    <name type="scientific">Phocaeicola vulgatus</name>
    <name type="common">Bacteroides vulgatus</name>
    <dbReference type="NCBI Taxonomy" id="821"/>
    <lineage>
        <taxon>Bacteria</taxon>
        <taxon>Pseudomonadati</taxon>
        <taxon>Bacteroidota</taxon>
        <taxon>Bacteroidia</taxon>
        <taxon>Bacteroidales</taxon>
        <taxon>Bacteroidaceae</taxon>
        <taxon>Phocaeicola</taxon>
    </lineage>
</organism>
<dbReference type="EMBL" id="RWHZ01000123">
    <property type="protein sequence ID" value="TSE46482.1"/>
    <property type="molecule type" value="Genomic_DNA"/>
</dbReference>
<feature type="compositionally biased region" description="Basic and acidic residues" evidence="1">
    <location>
        <begin position="65"/>
        <end position="81"/>
    </location>
</feature>
<feature type="region of interest" description="Disordered" evidence="1">
    <location>
        <begin position="65"/>
        <end position="109"/>
    </location>
</feature>
<dbReference type="AlphaFoldDB" id="A0A415Q172"/>
<evidence type="ECO:0000313" key="2">
    <source>
        <dbReference type="EMBL" id="TSE46482.1"/>
    </source>
</evidence>
<gene>
    <name evidence="2" type="ORF">EH214_04311</name>
</gene>
<dbReference type="Proteomes" id="UP000408523">
    <property type="component" value="Unassembled WGS sequence"/>
</dbReference>
<reference evidence="2 3" key="1">
    <citation type="journal article" date="2019" name="Nat. Commun.">
        <title>Gram positive-like bacteriocins with broad spectrum anti-Bacteroidales activity encoded on mobile elements of the human gut microbiota.</title>
        <authorList>
            <person name="Bechon N."/>
            <person name="Coyne M.J.Jr."/>
            <person name="Laclare-Mceneany V."/>
            <person name="Chatzidaki-Livanis M."/>
            <person name="Ghigo J.-M."/>
            <person name="Comstock L.E."/>
        </authorList>
    </citation>
    <scope>NUCLEOTIDE SEQUENCE [LARGE SCALE GENOMIC DNA]</scope>
    <source>
        <strain evidence="2 3">CL01T12C17</strain>
    </source>
</reference>